<dbReference type="SUPFAM" id="SSF54001">
    <property type="entry name" value="Cysteine proteinases"/>
    <property type="match status" value="1"/>
</dbReference>
<dbReference type="RefSeq" id="WP_117159819.1">
    <property type="nucleotide sequence ID" value="NZ_QVID01000002.1"/>
</dbReference>
<organism evidence="3 4">
    <name type="scientific">Marixanthomonas ophiurae</name>
    <dbReference type="NCBI Taxonomy" id="387659"/>
    <lineage>
        <taxon>Bacteria</taxon>
        <taxon>Pseudomonadati</taxon>
        <taxon>Bacteroidota</taxon>
        <taxon>Flavobacteriia</taxon>
        <taxon>Flavobacteriales</taxon>
        <taxon>Flavobacteriaceae</taxon>
        <taxon>Marixanthomonas</taxon>
    </lineage>
</organism>
<dbReference type="InterPro" id="IPR024544">
    <property type="entry name" value="DUF3858"/>
</dbReference>
<dbReference type="Gene3D" id="2.60.40.3140">
    <property type="match status" value="1"/>
</dbReference>
<reference evidence="3 4" key="1">
    <citation type="journal article" date="2007" name="Int. J. Syst. Evol. Microbiol.">
        <title>Marixanthomonas ophiurae gen. nov., sp. nov., a marine bacterium of the family Flavobacteriaceae isolated from a deep-sea brittle star.</title>
        <authorList>
            <person name="Romanenko L.A."/>
            <person name="Uchino M."/>
            <person name="Frolova G.M."/>
            <person name="Mikhailov V.V."/>
        </authorList>
    </citation>
    <scope>NUCLEOTIDE SEQUENCE [LARGE SCALE GENOMIC DNA]</scope>
    <source>
        <strain evidence="3 4">KMM 3046</strain>
    </source>
</reference>
<feature type="domain" description="Transglutaminase-like" evidence="1">
    <location>
        <begin position="279"/>
        <end position="354"/>
    </location>
</feature>
<dbReference type="InterPro" id="IPR002931">
    <property type="entry name" value="Transglutaminase-like"/>
</dbReference>
<evidence type="ECO:0000259" key="2">
    <source>
        <dbReference type="Pfam" id="PF12970"/>
    </source>
</evidence>
<evidence type="ECO:0000313" key="3">
    <source>
        <dbReference type="EMBL" id="RFN57870.1"/>
    </source>
</evidence>
<accession>A0A3E1Q6X8</accession>
<dbReference type="Gene3D" id="2.60.120.1130">
    <property type="match status" value="1"/>
</dbReference>
<sequence>MARIFIITFFLVGITAGFSQKGLDLLEDDIIKAQYLKQQYEDEDVVFLYKNVDITFDKNRDGLVEVTKTSKIHLINISSTARLQFPVFYDSESEIEDFDIMERTGQSKSSRIFDEYINSEDLFHSDYRVKYSNLTLPVQAATFTILTEKKIKDIKYFTSEYFSSSKRVISGTLNIEVPEWLNLDIKEFNFEGFDISKKSEPTRKGNLITFNFNNIPPRSIEPYAPGPSFLYPHVLFVAKSINDKKDSKILFNSTSDLYKWYNSLVESVEVDSSVFTNKVKELTENATSDEEKIKNIYYWVQDNIRYIAFEDGIAGFKPDSPQQVFEKRYGDCKGMAFLTKAMLEQAGFDSRLVWIGTDRLAYDYSTPSLSVDNHMICSVLVDGQPIFLDATEKYNRFGEYASRIQNKQAMMQSPDEDGYKLIMVPPVSEVSNMDKTNYSLSLEGETLVGKAIRSYVSECRVQFQNNYLSLAKGDQDKALSGYLASGNSNYKVNDIQPFDFESREKDLNVAYTLNIDNAVVEFDGVMYIDIDPIKTGSEYILTDRKVDFKLPVKQKKVVEISLDIPENYKVKALPKSLSISNDFIDIDVNYSQKENKIYFTRNINFKKQLIKKGDFEQWNNSFYQLKENLSQQITLAKL</sequence>
<dbReference type="InterPro" id="IPR038765">
    <property type="entry name" value="Papain-like_cys_pep_sf"/>
</dbReference>
<dbReference type="EMBL" id="QVID01000002">
    <property type="protein sequence ID" value="RFN57870.1"/>
    <property type="molecule type" value="Genomic_DNA"/>
</dbReference>
<evidence type="ECO:0000313" key="4">
    <source>
        <dbReference type="Proteomes" id="UP000261082"/>
    </source>
</evidence>
<gene>
    <name evidence="3" type="ORF">DZ858_11535</name>
</gene>
<keyword evidence="4" id="KW-1185">Reference proteome</keyword>
<name>A0A3E1Q6X8_9FLAO</name>
<comment type="caution">
    <text evidence="3">The sequence shown here is derived from an EMBL/GenBank/DDBJ whole genome shotgun (WGS) entry which is preliminary data.</text>
</comment>
<dbReference type="AlphaFoldDB" id="A0A3E1Q6X8"/>
<proteinExistence type="predicted"/>
<dbReference type="OrthoDB" id="8595007at2"/>
<dbReference type="Proteomes" id="UP000261082">
    <property type="component" value="Unassembled WGS sequence"/>
</dbReference>
<protein>
    <submittedName>
        <fullName evidence="3">DUF3858 domain-containing protein</fullName>
    </submittedName>
</protein>
<dbReference type="Pfam" id="PF12970">
    <property type="entry name" value="DUF3858"/>
    <property type="match status" value="1"/>
</dbReference>
<dbReference type="Pfam" id="PF01841">
    <property type="entry name" value="Transglut_core"/>
    <property type="match status" value="1"/>
</dbReference>
<feature type="domain" description="DUF3858" evidence="2">
    <location>
        <begin position="539"/>
        <end position="618"/>
    </location>
</feature>
<evidence type="ECO:0000259" key="1">
    <source>
        <dbReference type="Pfam" id="PF01841"/>
    </source>
</evidence>
<dbReference type="Gene3D" id="3.10.620.30">
    <property type="match status" value="1"/>
</dbReference>